<dbReference type="EMBL" id="JADBHS010000004">
    <property type="protein sequence ID" value="MBE2986058.1"/>
    <property type="molecule type" value="Genomic_DNA"/>
</dbReference>
<dbReference type="InterPro" id="IPR050114">
    <property type="entry name" value="UPF0173_UPF0282_UlaG_hydrolase"/>
</dbReference>
<evidence type="ECO:0000313" key="7">
    <source>
        <dbReference type="Proteomes" id="UP001318760"/>
    </source>
</evidence>
<name>A0AAW3ZWT7_9BACT</name>
<comment type="caution">
    <text evidence="5">The sequence shown here is derived from an EMBL/GenBank/DDBJ whole genome shotgun (WGS) entry which is preliminary data.</text>
</comment>
<evidence type="ECO:0000313" key="5">
    <source>
        <dbReference type="EMBL" id="MBE3607631.1"/>
    </source>
</evidence>
<dbReference type="PANTHER" id="PTHR43546">
    <property type="entry name" value="UPF0173 METAL-DEPENDENT HYDROLASE MJ1163-RELATED"/>
    <property type="match status" value="1"/>
</dbReference>
<evidence type="ECO:0000256" key="2">
    <source>
        <dbReference type="SAM" id="SignalP"/>
    </source>
</evidence>
<dbReference type="GO" id="GO:0016787">
    <property type="term" value="F:hydrolase activity"/>
    <property type="evidence" value="ECO:0007669"/>
    <property type="project" value="UniProtKB-KW"/>
</dbReference>
<feature type="signal peptide" evidence="2">
    <location>
        <begin position="1"/>
        <end position="22"/>
    </location>
</feature>
<evidence type="ECO:0000313" key="4">
    <source>
        <dbReference type="EMBL" id="MBE2986058.1"/>
    </source>
</evidence>
<dbReference type="SUPFAM" id="SSF56281">
    <property type="entry name" value="Metallo-hydrolase/oxidoreductase"/>
    <property type="match status" value="1"/>
</dbReference>
<sequence>MKINKILFIVALFFGLNFMAFAQDSFQHIRNATAKISYAGKVFLLDPYLAPKGKYPGFEGTLNSHLRNPLIELPMDVKEVYKGVDAIIITHTHPDHFDEVAAQILPKELPVFVQHNADAKLLVSQGFKNIKVIYDSVEFDGVKLSKTGGAHGTVEMYANPNLSALLGDAMGVVFETKGHETLYVMGDTLWTADVNKALNKFNPSVVVMNTGDARILGFENSGIIMGKADVEHAAKVLVNTKIIAVHMDAVNHASVSREDLRKFVKEKGIDSKIIIPNDGDVVKF</sequence>
<dbReference type="InterPro" id="IPR036866">
    <property type="entry name" value="RibonucZ/Hydroxyglut_hydro"/>
</dbReference>
<evidence type="ECO:0000313" key="6">
    <source>
        <dbReference type="Proteomes" id="UP000650616"/>
    </source>
</evidence>
<dbReference type="Proteomes" id="UP001318760">
    <property type="component" value="Unassembled WGS sequence"/>
</dbReference>
<dbReference type="Gene3D" id="3.60.15.10">
    <property type="entry name" value="Ribonuclease Z/Hydroxyacylglutathione hydrolase-like"/>
    <property type="match status" value="1"/>
</dbReference>
<proteinExistence type="predicted"/>
<reference evidence="5 6" key="1">
    <citation type="submission" date="2015-08" db="EMBL/GenBank/DDBJ databases">
        <title>Comparative genomics of the Campylobacter concisus group.</title>
        <authorList>
            <person name="Yee E."/>
            <person name="Chapman M.H."/>
            <person name="Huynh S."/>
            <person name="Bono J.L."/>
            <person name="On S.L."/>
            <person name="St Leger J."/>
            <person name="Foster G."/>
            <person name="Parker C.T."/>
            <person name="Miller W.G."/>
        </authorList>
    </citation>
    <scope>NUCLEOTIDE SEQUENCE [LARGE SCALE GENOMIC DNA]</scope>
    <source>
        <strain evidence="5 6">RM9337</strain>
    </source>
</reference>
<reference evidence="4 7" key="2">
    <citation type="submission" date="2020-10" db="EMBL/GenBank/DDBJ databases">
        <title>Campylobacter californiensis sp. nov. isolated from cattle and feral swine in California.</title>
        <authorList>
            <person name="Miller W.G."/>
        </authorList>
    </citation>
    <scope>NUCLEOTIDE SEQUENCE [LARGE SCALE GENOMIC DNA]</scope>
    <source>
        <strain evidence="4 7">RM12919</strain>
    </source>
</reference>
<organism evidence="5 6">
    <name type="scientific">Campylobacter californiensis</name>
    <dbReference type="NCBI Taxonomy" id="1032243"/>
    <lineage>
        <taxon>Bacteria</taxon>
        <taxon>Pseudomonadati</taxon>
        <taxon>Campylobacterota</taxon>
        <taxon>Epsilonproteobacteria</taxon>
        <taxon>Campylobacterales</taxon>
        <taxon>Campylobacteraceae</taxon>
        <taxon>Campylobacter</taxon>
    </lineage>
</organism>
<accession>A0AAW3ZWT7</accession>
<feature type="chain" id="PRO_5044718306" evidence="2">
    <location>
        <begin position="23"/>
        <end position="284"/>
    </location>
</feature>
<dbReference type="EMBL" id="LIWG01000002">
    <property type="protein sequence ID" value="MBE3607631.1"/>
    <property type="molecule type" value="Genomic_DNA"/>
</dbReference>
<gene>
    <name evidence="4" type="ORF">CCAL12919_02770</name>
    <name evidence="5" type="ORF">CCAL9337_02655</name>
</gene>
<feature type="domain" description="Metallo-beta-lactamase" evidence="3">
    <location>
        <begin position="67"/>
        <end position="239"/>
    </location>
</feature>
<dbReference type="RefSeq" id="WP_170015611.1">
    <property type="nucleotide sequence ID" value="NZ_CP012545.1"/>
</dbReference>
<dbReference type="AlphaFoldDB" id="A0AAW3ZWT7"/>
<dbReference type="Pfam" id="PF12706">
    <property type="entry name" value="Lactamase_B_2"/>
    <property type="match status" value="1"/>
</dbReference>
<protein>
    <submittedName>
        <fullName evidence="5">MBL fold metallo-hydrolase</fullName>
    </submittedName>
</protein>
<keyword evidence="1" id="KW-0378">Hydrolase</keyword>
<keyword evidence="2" id="KW-0732">Signal</keyword>
<dbReference type="Proteomes" id="UP000650616">
    <property type="component" value="Unassembled WGS sequence"/>
</dbReference>
<evidence type="ECO:0000259" key="3">
    <source>
        <dbReference type="Pfam" id="PF12706"/>
    </source>
</evidence>
<dbReference type="PANTHER" id="PTHR43546:SF9">
    <property type="entry name" value="L-ASCORBATE-6-PHOSPHATE LACTONASE ULAG-RELATED"/>
    <property type="match status" value="1"/>
</dbReference>
<dbReference type="InterPro" id="IPR001279">
    <property type="entry name" value="Metallo-B-lactamas"/>
</dbReference>
<keyword evidence="6" id="KW-1185">Reference proteome</keyword>
<evidence type="ECO:0000256" key="1">
    <source>
        <dbReference type="ARBA" id="ARBA00022801"/>
    </source>
</evidence>